<keyword evidence="2" id="KW-0479">Metal-binding</keyword>
<dbReference type="Gene3D" id="3.40.50.1400">
    <property type="match status" value="2"/>
</dbReference>
<dbReference type="Proteomes" id="UP000525298">
    <property type="component" value="Unassembled WGS sequence"/>
</dbReference>
<evidence type="ECO:0000256" key="2">
    <source>
        <dbReference type="PIRSR" id="PIRSR033579-3"/>
    </source>
</evidence>
<accession>A0A7W0CAC8</accession>
<evidence type="ECO:0000313" key="3">
    <source>
        <dbReference type="EMBL" id="MBA2882103.1"/>
    </source>
</evidence>
<dbReference type="PIRSF" id="PIRSF033579">
    <property type="entry name" value="Anaer_Co_chel"/>
    <property type="match status" value="1"/>
</dbReference>
<feature type="binding site" evidence="2">
    <location>
        <position position="138"/>
    </location>
    <ligand>
        <name>Co(2+)</name>
        <dbReference type="ChEBI" id="CHEBI:48828"/>
    </ligand>
</feature>
<dbReference type="GO" id="GO:0019251">
    <property type="term" value="P:anaerobic cobalamin biosynthetic process"/>
    <property type="evidence" value="ECO:0007669"/>
    <property type="project" value="InterPro"/>
</dbReference>
<dbReference type="CDD" id="cd03413">
    <property type="entry name" value="CbiK_C"/>
    <property type="match status" value="1"/>
</dbReference>
<keyword evidence="2" id="KW-0170">Cobalt</keyword>
<evidence type="ECO:0000256" key="1">
    <source>
        <dbReference type="PIRSR" id="PIRSR033579-1"/>
    </source>
</evidence>
<keyword evidence="3" id="KW-0456">Lyase</keyword>
<dbReference type="GO" id="GO:0016852">
    <property type="term" value="F:sirohydrochlorin cobaltochelatase activity"/>
    <property type="evidence" value="ECO:0007669"/>
    <property type="project" value="UniProtKB-EC"/>
</dbReference>
<keyword evidence="4" id="KW-1185">Reference proteome</keyword>
<gene>
    <name evidence="3" type="ORF">HNR65_002444</name>
</gene>
<feature type="binding site" evidence="2">
    <location>
        <position position="202"/>
    </location>
    <ligand>
        <name>Co(2+)</name>
        <dbReference type="ChEBI" id="CHEBI:48828"/>
    </ligand>
</feature>
<comment type="caution">
    <text evidence="3">The sequence shown here is derived from an EMBL/GenBank/DDBJ whole genome shotgun (WGS) entry which is preliminary data.</text>
</comment>
<sequence>MKHPIVIAAFGSTTRARQIYGHIHARLKQRFAGHEIVWAYNSRIVRHKMKQKAVDLPPPAAVFDELAGRGYQWAVVQSLNVICGHEFHRLKDEALKGPLRVSIGHSLLCSAGDFFKAAEAIRPVFEKDPQEAVVFVGHGTDHCAWSVYPAFESLLRQKYGSRAFVGVVEGDWPDCAAVIAAVQSAGFCRVRLVPLMLVAGVHFEEDLAGNEDSWKGAFESENIEVCLEMAGLGTNTGIIDIFGDHIESAIDVIPEDVSLTGQMPKWQ</sequence>
<name>A0A7W0CAC8_9BACT</name>
<dbReference type="Pfam" id="PF06180">
    <property type="entry name" value="CbiK"/>
    <property type="match status" value="1"/>
</dbReference>
<dbReference type="AlphaFoldDB" id="A0A7W0CAC8"/>
<dbReference type="RefSeq" id="WP_181551758.1">
    <property type="nucleotide sequence ID" value="NZ_JACDUS010000007.1"/>
</dbReference>
<feature type="binding site" evidence="2">
    <location>
        <position position="169"/>
    </location>
    <ligand>
        <name>Co(2+)</name>
        <dbReference type="ChEBI" id="CHEBI:48828"/>
    </ligand>
</feature>
<proteinExistence type="predicted"/>
<dbReference type="EMBL" id="JACDUS010000007">
    <property type="protein sequence ID" value="MBA2882103.1"/>
    <property type="molecule type" value="Genomic_DNA"/>
</dbReference>
<reference evidence="3 4" key="1">
    <citation type="submission" date="2020-07" db="EMBL/GenBank/DDBJ databases">
        <title>Genomic Encyclopedia of Type Strains, Phase IV (KMG-IV): sequencing the most valuable type-strain genomes for metagenomic binning, comparative biology and taxonomic classification.</title>
        <authorList>
            <person name="Goeker M."/>
        </authorList>
    </citation>
    <scope>NUCLEOTIDE SEQUENCE [LARGE SCALE GENOMIC DNA]</scope>
    <source>
        <strain evidence="3 4">DSM 17721</strain>
    </source>
</reference>
<organism evidence="3 4">
    <name type="scientific">Desulfosalsimonas propionicica</name>
    <dbReference type="NCBI Taxonomy" id="332175"/>
    <lineage>
        <taxon>Bacteria</taxon>
        <taxon>Pseudomonadati</taxon>
        <taxon>Thermodesulfobacteriota</taxon>
        <taxon>Desulfobacteria</taxon>
        <taxon>Desulfobacterales</taxon>
        <taxon>Desulfosalsimonadaceae</taxon>
        <taxon>Desulfosalsimonas</taxon>
    </lineage>
</organism>
<dbReference type="InterPro" id="IPR010388">
    <property type="entry name" value="Anaerobic_Co-chelatase"/>
</dbReference>
<protein>
    <submittedName>
        <fullName evidence="3">Sirohydrochlorin cobaltochelatase</fullName>
        <ecNumber evidence="3">4.99.1.3</ecNumber>
    </submittedName>
</protein>
<evidence type="ECO:0000313" key="4">
    <source>
        <dbReference type="Proteomes" id="UP000525298"/>
    </source>
</evidence>
<dbReference type="GO" id="GO:0046872">
    <property type="term" value="F:metal ion binding"/>
    <property type="evidence" value="ECO:0007669"/>
    <property type="project" value="UniProtKB-KW"/>
</dbReference>
<dbReference type="SUPFAM" id="SSF53800">
    <property type="entry name" value="Chelatase"/>
    <property type="match status" value="1"/>
</dbReference>
<feature type="active site" description="Proton acceptor" evidence="1">
    <location>
        <position position="138"/>
    </location>
</feature>
<dbReference type="EC" id="4.99.1.3" evidence="3"/>